<dbReference type="AlphaFoldDB" id="A0A2W1BYU0"/>
<dbReference type="EMBL" id="KZ149904">
    <property type="protein sequence ID" value="PZC78407.1"/>
    <property type="molecule type" value="Genomic_DNA"/>
</dbReference>
<dbReference type="Proteomes" id="UP000249218">
    <property type="component" value="Unassembled WGS sequence"/>
</dbReference>
<organism evidence="1 2">
    <name type="scientific">Helicoverpa armigera</name>
    <name type="common">Cotton bollworm</name>
    <name type="synonym">Heliothis armigera</name>
    <dbReference type="NCBI Taxonomy" id="29058"/>
    <lineage>
        <taxon>Eukaryota</taxon>
        <taxon>Metazoa</taxon>
        <taxon>Ecdysozoa</taxon>
        <taxon>Arthropoda</taxon>
        <taxon>Hexapoda</taxon>
        <taxon>Insecta</taxon>
        <taxon>Pterygota</taxon>
        <taxon>Neoptera</taxon>
        <taxon>Endopterygota</taxon>
        <taxon>Lepidoptera</taxon>
        <taxon>Glossata</taxon>
        <taxon>Ditrysia</taxon>
        <taxon>Noctuoidea</taxon>
        <taxon>Noctuidae</taxon>
        <taxon>Heliothinae</taxon>
        <taxon>Helicoverpa</taxon>
    </lineage>
</organism>
<proteinExistence type="predicted"/>
<name>A0A2W1BYU0_HELAM</name>
<reference evidence="1 2" key="1">
    <citation type="journal article" date="2017" name="BMC Biol.">
        <title>Genomic innovations, transcriptional plasticity and gene loss underlying the evolution and divergence of two highly polyphagous and invasive Helicoverpa pest species.</title>
        <authorList>
            <person name="Pearce S.L."/>
            <person name="Clarke D.F."/>
            <person name="East P.D."/>
            <person name="Elfekih S."/>
            <person name="Gordon K.H."/>
            <person name="Jermiin L.S."/>
            <person name="McGaughran A."/>
            <person name="Oakeshott J.G."/>
            <person name="Papanikolaou A."/>
            <person name="Perera O.P."/>
            <person name="Rane R.V."/>
            <person name="Richards S."/>
            <person name="Tay W.T."/>
            <person name="Walsh T.K."/>
            <person name="Anderson A."/>
            <person name="Anderson C.J."/>
            <person name="Asgari S."/>
            <person name="Board P.G."/>
            <person name="Bretschneider A."/>
            <person name="Campbell P.M."/>
            <person name="Chertemps T."/>
            <person name="Christeller J.T."/>
            <person name="Coppin C.W."/>
            <person name="Downes S.J."/>
            <person name="Duan G."/>
            <person name="Farnsworth C.A."/>
            <person name="Good R.T."/>
            <person name="Han L.B."/>
            <person name="Han Y.C."/>
            <person name="Hatje K."/>
            <person name="Horne I."/>
            <person name="Huang Y.P."/>
            <person name="Hughes D.S."/>
            <person name="Jacquin-Joly E."/>
            <person name="James W."/>
            <person name="Jhangiani S."/>
            <person name="Kollmar M."/>
            <person name="Kuwar S.S."/>
            <person name="Li S."/>
            <person name="Liu N.Y."/>
            <person name="Maibeche M.T."/>
            <person name="Miller J.R."/>
            <person name="Montagne N."/>
            <person name="Perry T."/>
            <person name="Qu J."/>
            <person name="Song S.V."/>
            <person name="Sutton G.G."/>
            <person name="Vogel H."/>
            <person name="Walenz B.P."/>
            <person name="Xu W."/>
            <person name="Zhang H.J."/>
            <person name="Zou Z."/>
            <person name="Batterham P."/>
            <person name="Edwards O.R."/>
            <person name="Feyereisen R."/>
            <person name="Gibbs R.A."/>
            <person name="Heckel D.G."/>
            <person name="McGrath A."/>
            <person name="Robin C."/>
            <person name="Scherer S.E."/>
            <person name="Worley K.C."/>
            <person name="Wu Y.D."/>
        </authorList>
    </citation>
    <scope>NUCLEOTIDE SEQUENCE [LARGE SCALE GENOMIC DNA]</scope>
    <source>
        <strain evidence="1">Harm_GR_Male_#8</strain>
        <tissue evidence="1">Whole organism</tissue>
    </source>
</reference>
<gene>
    <name evidence="1" type="primary">HaOG202230</name>
    <name evidence="1" type="ORF">B5X24_HaOG202230</name>
</gene>
<accession>A0A2W1BYU0</accession>
<sequence length="74" mass="8597">MNIILSGTLLAAPVHHETMDYHNFASKFNFYSSFVRQIYSENFWGSTCELIISYRDWASPAAQAHYWNIPHLGE</sequence>
<evidence type="ECO:0000313" key="2">
    <source>
        <dbReference type="Proteomes" id="UP000249218"/>
    </source>
</evidence>
<keyword evidence="2" id="KW-1185">Reference proteome</keyword>
<evidence type="ECO:0000313" key="1">
    <source>
        <dbReference type="EMBL" id="PZC78407.1"/>
    </source>
</evidence>
<protein>
    <submittedName>
        <fullName evidence="1">Uncharacterized protein</fullName>
    </submittedName>
</protein>